<dbReference type="Proteomes" id="UP000605846">
    <property type="component" value="Unassembled WGS sequence"/>
</dbReference>
<reference evidence="1" key="1">
    <citation type="submission" date="2020-01" db="EMBL/GenBank/DDBJ databases">
        <title>Genome Sequencing of Three Apophysomyces-Like Fungal Strains Confirms a Novel Fungal Genus in the Mucoromycota with divergent Burkholderia-like Endosymbiotic Bacteria.</title>
        <authorList>
            <person name="Stajich J.E."/>
            <person name="Macias A.M."/>
            <person name="Carter-House D."/>
            <person name="Lovett B."/>
            <person name="Kasson L.R."/>
            <person name="Berry K."/>
            <person name="Grigoriev I."/>
            <person name="Chang Y."/>
            <person name="Spatafora J."/>
            <person name="Kasson M.T."/>
        </authorList>
    </citation>
    <scope>NUCLEOTIDE SEQUENCE</scope>
    <source>
        <strain evidence="1">NRRL A-21654</strain>
    </source>
</reference>
<evidence type="ECO:0000313" key="2">
    <source>
        <dbReference type="Proteomes" id="UP000605846"/>
    </source>
</evidence>
<protein>
    <submittedName>
        <fullName evidence="1">Uncharacterized protein</fullName>
    </submittedName>
</protein>
<keyword evidence="2" id="KW-1185">Reference proteome</keyword>
<gene>
    <name evidence="1" type="ORF">EC973_001926</name>
</gene>
<comment type="caution">
    <text evidence="1">The sequence shown here is derived from an EMBL/GenBank/DDBJ whole genome shotgun (WGS) entry which is preliminary data.</text>
</comment>
<dbReference type="EMBL" id="JABAYA010000015">
    <property type="protein sequence ID" value="KAF7730545.1"/>
    <property type="molecule type" value="Genomic_DNA"/>
</dbReference>
<proteinExistence type="predicted"/>
<evidence type="ECO:0000313" key="1">
    <source>
        <dbReference type="EMBL" id="KAF7730545.1"/>
    </source>
</evidence>
<sequence length="136" mass="15419">MSAAHLANFRTCLTDWEKLNEQGVNVLSSIDLGKPDLATEAEKINIITQDFKKILENMYEEYDKAVELTPDAPSIGLMRKCLNMYDQEYMVKESIRSIVSESGFATQQHLAGCIALWKAEAYLCDELQEEIKTYSA</sequence>
<dbReference type="OrthoDB" id="2232122at2759"/>
<dbReference type="AlphaFoldDB" id="A0A8H7BU38"/>
<name>A0A8H7BU38_9FUNG</name>
<organism evidence="1 2">
    <name type="scientific">Apophysomyces ossiformis</name>
    <dbReference type="NCBI Taxonomy" id="679940"/>
    <lineage>
        <taxon>Eukaryota</taxon>
        <taxon>Fungi</taxon>
        <taxon>Fungi incertae sedis</taxon>
        <taxon>Mucoromycota</taxon>
        <taxon>Mucoromycotina</taxon>
        <taxon>Mucoromycetes</taxon>
        <taxon>Mucorales</taxon>
        <taxon>Mucorineae</taxon>
        <taxon>Mucoraceae</taxon>
        <taxon>Apophysomyces</taxon>
    </lineage>
</organism>
<accession>A0A8H7BU38</accession>